<dbReference type="PROSITE" id="PS50023">
    <property type="entry name" value="LIM_DOMAIN_2"/>
    <property type="match status" value="2"/>
</dbReference>
<evidence type="ECO:0000256" key="12">
    <source>
        <dbReference type="SAM" id="MobiDB-lite"/>
    </source>
</evidence>
<dbReference type="InterPro" id="IPR050453">
    <property type="entry name" value="LIM_Homeobox_TF"/>
</dbReference>
<keyword evidence="4 10" id="KW-0862">Zinc</keyword>
<dbReference type="InterPro" id="IPR001356">
    <property type="entry name" value="HD"/>
</dbReference>
<protein>
    <submittedName>
        <fullName evidence="15">Uncharacterized protein</fullName>
    </submittedName>
</protein>
<evidence type="ECO:0000313" key="16">
    <source>
        <dbReference type="Proteomes" id="UP001152759"/>
    </source>
</evidence>
<dbReference type="FunFam" id="2.10.110.10:FF:000136">
    <property type="entry name" value="LIM domain family"/>
    <property type="match status" value="1"/>
</dbReference>
<evidence type="ECO:0000256" key="3">
    <source>
        <dbReference type="ARBA" id="ARBA00022737"/>
    </source>
</evidence>
<dbReference type="Gene3D" id="2.10.110.10">
    <property type="entry name" value="Cysteine Rich Protein"/>
    <property type="match status" value="2"/>
</dbReference>
<keyword evidence="6 9" id="KW-0238">DNA-binding</keyword>
<evidence type="ECO:0000256" key="1">
    <source>
        <dbReference type="ARBA" id="ARBA00004123"/>
    </source>
</evidence>
<dbReference type="InterPro" id="IPR017970">
    <property type="entry name" value="Homeobox_CS"/>
</dbReference>
<keyword evidence="2 10" id="KW-0479">Metal-binding</keyword>
<evidence type="ECO:0000256" key="9">
    <source>
        <dbReference type="PROSITE-ProRule" id="PRU00108"/>
    </source>
</evidence>
<evidence type="ECO:0000256" key="8">
    <source>
        <dbReference type="ARBA" id="ARBA00023242"/>
    </source>
</evidence>
<keyword evidence="16" id="KW-1185">Reference proteome</keyword>
<dbReference type="SUPFAM" id="SSF57716">
    <property type="entry name" value="Glucocorticoid receptor-like (DNA-binding domain)"/>
    <property type="match status" value="2"/>
</dbReference>
<dbReference type="Pfam" id="PF00412">
    <property type="entry name" value="LIM"/>
    <property type="match status" value="2"/>
</dbReference>
<evidence type="ECO:0000259" key="13">
    <source>
        <dbReference type="PROSITE" id="PS50023"/>
    </source>
</evidence>
<dbReference type="EMBL" id="OU963866">
    <property type="protein sequence ID" value="CAH0389836.1"/>
    <property type="molecule type" value="Genomic_DNA"/>
</dbReference>
<evidence type="ECO:0000256" key="5">
    <source>
        <dbReference type="ARBA" id="ARBA00023038"/>
    </source>
</evidence>
<dbReference type="PROSITE" id="PS50071">
    <property type="entry name" value="HOMEOBOX_2"/>
    <property type="match status" value="1"/>
</dbReference>
<feature type="compositionally biased region" description="Gly residues" evidence="12">
    <location>
        <begin position="312"/>
        <end position="324"/>
    </location>
</feature>
<dbReference type="AlphaFoldDB" id="A0A9P0AE68"/>
<dbReference type="GO" id="GO:0000981">
    <property type="term" value="F:DNA-binding transcription factor activity, RNA polymerase II-specific"/>
    <property type="evidence" value="ECO:0007669"/>
    <property type="project" value="InterPro"/>
</dbReference>
<dbReference type="Pfam" id="PF00046">
    <property type="entry name" value="Homeodomain"/>
    <property type="match status" value="1"/>
</dbReference>
<sequence length="361" mass="39665">MLKDQHEGSASPGPSPTVVCAGCEQRIVERFYLLAADRQWHVACLQCSQCKLPLDAQLTCFSRHGNIYCKDDYYRLFAVKRCGKCQAGIASNELVMRARDEVYHLHCFACASCGVLLTKGDHFGMRDGLVYCRPHYEILRHRDYCGPVELEALSPSHWTGGGGGTTGGLPNVQKGRPRKRKLNSPSSDDADITLNMQLNSGALEMIHSGDLSSSMESLSYDSSVTSPGAVHGIQQRTKRMRTSFKHHQLRTMKSYFNINQNPDAKDLKQLAQKTGLSKRVLQVWFQNARAKWRRNIMRQENGQSGGLSAQTGNGGGGVGPGGGALPSVAPSAVLLRDSAALDDIYRHHAQTTQTLNFADID</sequence>
<dbReference type="Proteomes" id="UP001152759">
    <property type="component" value="Chromosome 5"/>
</dbReference>
<evidence type="ECO:0000256" key="6">
    <source>
        <dbReference type="ARBA" id="ARBA00023125"/>
    </source>
</evidence>
<feature type="DNA-binding region" description="Homeobox" evidence="9">
    <location>
        <begin position="237"/>
        <end position="296"/>
    </location>
</feature>
<keyword evidence="8 9" id="KW-0539">Nucleus</keyword>
<comment type="subcellular location">
    <subcellularLocation>
        <location evidence="1 9 11">Nucleus</location>
    </subcellularLocation>
</comment>
<dbReference type="FunFam" id="2.10.110.10:FF:000033">
    <property type="entry name" value="LIM/homeobox protein Lhx9 isoform X2"/>
    <property type="match status" value="1"/>
</dbReference>
<gene>
    <name evidence="15" type="ORF">BEMITA_LOCUS8620</name>
</gene>
<evidence type="ECO:0000256" key="10">
    <source>
        <dbReference type="PROSITE-ProRule" id="PRU00125"/>
    </source>
</evidence>
<dbReference type="CDD" id="cd00086">
    <property type="entry name" value="homeodomain"/>
    <property type="match status" value="1"/>
</dbReference>
<dbReference type="GO" id="GO:0046872">
    <property type="term" value="F:metal ion binding"/>
    <property type="evidence" value="ECO:0007669"/>
    <property type="project" value="UniProtKB-KW"/>
</dbReference>
<evidence type="ECO:0000256" key="11">
    <source>
        <dbReference type="RuleBase" id="RU000682"/>
    </source>
</evidence>
<dbReference type="InterPro" id="IPR009057">
    <property type="entry name" value="Homeodomain-like_sf"/>
</dbReference>
<feature type="region of interest" description="Disordered" evidence="12">
    <location>
        <begin position="218"/>
        <end position="237"/>
    </location>
</feature>
<evidence type="ECO:0000256" key="4">
    <source>
        <dbReference type="ARBA" id="ARBA00022833"/>
    </source>
</evidence>
<dbReference type="PANTHER" id="PTHR24208">
    <property type="entry name" value="LIM/HOMEOBOX PROTEIN LHX"/>
    <property type="match status" value="1"/>
</dbReference>
<feature type="domain" description="Homeobox" evidence="14">
    <location>
        <begin position="235"/>
        <end position="295"/>
    </location>
</feature>
<keyword evidence="3" id="KW-0677">Repeat</keyword>
<reference evidence="15" key="1">
    <citation type="submission" date="2021-12" db="EMBL/GenBank/DDBJ databases">
        <authorList>
            <person name="King R."/>
        </authorList>
    </citation>
    <scope>NUCLEOTIDE SEQUENCE</scope>
</reference>
<dbReference type="GO" id="GO:0005634">
    <property type="term" value="C:nucleus"/>
    <property type="evidence" value="ECO:0007669"/>
    <property type="project" value="UniProtKB-SubCell"/>
</dbReference>
<dbReference type="KEGG" id="btab:109034942"/>
<dbReference type="GO" id="GO:0000977">
    <property type="term" value="F:RNA polymerase II transcription regulatory region sequence-specific DNA binding"/>
    <property type="evidence" value="ECO:0007669"/>
    <property type="project" value="TreeGrafter"/>
</dbReference>
<evidence type="ECO:0000256" key="2">
    <source>
        <dbReference type="ARBA" id="ARBA00022723"/>
    </source>
</evidence>
<feature type="domain" description="LIM zinc-binding" evidence="13">
    <location>
        <begin position="80"/>
        <end position="142"/>
    </location>
</feature>
<keyword evidence="5 10" id="KW-0440">LIM domain</keyword>
<dbReference type="PROSITE" id="PS00478">
    <property type="entry name" value="LIM_DOMAIN_1"/>
    <property type="match status" value="2"/>
</dbReference>
<name>A0A9P0AE68_BEMTA</name>
<dbReference type="InterPro" id="IPR001781">
    <property type="entry name" value="Znf_LIM"/>
</dbReference>
<dbReference type="PROSITE" id="PS00027">
    <property type="entry name" value="HOMEOBOX_1"/>
    <property type="match status" value="1"/>
</dbReference>
<dbReference type="GO" id="GO:0030182">
    <property type="term" value="P:neuron differentiation"/>
    <property type="evidence" value="ECO:0007669"/>
    <property type="project" value="TreeGrafter"/>
</dbReference>
<feature type="compositionally biased region" description="Polar residues" evidence="12">
    <location>
        <begin position="302"/>
        <end position="311"/>
    </location>
</feature>
<dbReference type="Gene3D" id="1.10.10.60">
    <property type="entry name" value="Homeodomain-like"/>
    <property type="match status" value="1"/>
</dbReference>
<accession>A0A9P0AE68</accession>
<feature type="region of interest" description="Disordered" evidence="12">
    <location>
        <begin position="156"/>
        <end position="191"/>
    </location>
</feature>
<dbReference type="CDD" id="cd09369">
    <property type="entry name" value="LIM1_Lhx2_Lhx9"/>
    <property type="match status" value="1"/>
</dbReference>
<dbReference type="SMART" id="SM00132">
    <property type="entry name" value="LIM"/>
    <property type="match status" value="2"/>
</dbReference>
<feature type="region of interest" description="Disordered" evidence="12">
    <location>
        <begin position="302"/>
        <end position="324"/>
    </location>
</feature>
<dbReference type="SMART" id="SM00389">
    <property type="entry name" value="HOX"/>
    <property type="match status" value="1"/>
</dbReference>
<evidence type="ECO:0000313" key="15">
    <source>
        <dbReference type="EMBL" id="CAH0389836.1"/>
    </source>
</evidence>
<evidence type="ECO:0000256" key="7">
    <source>
        <dbReference type="ARBA" id="ARBA00023155"/>
    </source>
</evidence>
<feature type="domain" description="LIM zinc-binding" evidence="13">
    <location>
        <begin position="18"/>
        <end position="79"/>
    </location>
</feature>
<evidence type="ECO:0000259" key="14">
    <source>
        <dbReference type="PROSITE" id="PS50071"/>
    </source>
</evidence>
<dbReference type="SUPFAM" id="SSF46689">
    <property type="entry name" value="Homeodomain-like"/>
    <property type="match status" value="1"/>
</dbReference>
<proteinExistence type="predicted"/>
<dbReference type="FunFam" id="1.10.10.60:FF:000027">
    <property type="entry name" value="LIM/homeobox protein Lhx9"/>
    <property type="match status" value="1"/>
</dbReference>
<dbReference type="CDD" id="cd09377">
    <property type="entry name" value="LIM2_Lhx2_Lhx9"/>
    <property type="match status" value="1"/>
</dbReference>
<dbReference type="PANTHER" id="PTHR24208:SF168">
    <property type="entry name" value="PROTEIN APTEROUS"/>
    <property type="match status" value="1"/>
</dbReference>
<organism evidence="15 16">
    <name type="scientific">Bemisia tabaci</name>
    <name type="common">Sweetpotato whitefly</name>
    <name type="synonym">Aleurodes tabaci</name>
    <dbReference type="NCBI Taxonomy" id="7038"/>
    <lineage>
        <taxon>Eukaryota</taxon>
        <taxon>Metazoa</taxon>
        <taxon>Ecdysozoa</taxon>
        <taxon>Arthropoda</taxon>
        <taxon>Hexapoda</taxon>
        <taxon>Insecta</taxon>
        <taxon>Pterygota</taxon>
        <taxon>Neoptera</taxon>
        <taxon>Paraneoptera</taxon>
        <taxon>Hemiptera</taxon>
        <taxon>Sternorrhyncha</taxon>
        <taxon>Aleyrodoidea</taxon>
        <taxon>Aleyrodidae</taxon>
        <taxon>Aleyrodinae</taxon>
        <taxon>Bemisia</taxon>
    </lineage>
</organism>
<keyword evidence="7 9" id="KW-0371">Homeobox</keyword>